<dbReference type="PANTHER" id="PTHR10039">
    <property type="entry name" value="AMELOGENIN"/>
    <property type="match status" value="1"/>
</dbReference>
<feature type="domain" description="DUF7791" evidence="4">
    <location>
        <begin position="555"/>
        <end position="669"/>
    </location>
</feature>
<feature type="domain" description="Nephrocystin 3-like N-terminal" evidence="3">
    <location>
        <begin position="269"/>
        <end position="445"/>
    </location>
</feature>
<evidence type="ECO:0008006" key="7">
    <source>
        <dbReference type="Google" id="ProtNLM"/>
    </source>
</evidence>
<dbReference type="PANTHER" id="PTHR10039:SF5">
    <property type="entry name" value="NACHT DOMAIN-CONTAINING PROTEIN"/>
    <property type="match status" value="1"/>
</dbReference>
<keyword evidence="1" id="KW-0677">Repeat</keyword>
<dbReference type="InterPro" id="IPR056693">
    <property type="entry name" value="DUF7791"/>
</dbReference>
<dbReference type="SUPFAM" id="SSF52540">
    <property type="entry name" value="P-loop containing nucleoside triphosphate hydrolases"/>
    <property type="match status" value="1"/>
</dbReference>
<evidence type="ECO:0000256" key="2">
    <source>
        <dbReference type="SAM" id="Coils"/>
    </source>
</evidence>
<dbReference type="Proteomes" id="UP000813444">
    <property type="component" value="Unassembled WGS sequence"/>
</dbReference>
<evidence type="ECO:0000313" key="6">
    <source>
        <dbReference type="Proteomes" id="UP000813444"/>
    </source>
</evidence>
<dbReference type="AlphaFoldDB" id="A0A8K0WL73"/>
<dbReference type="EMBL" id="JAGPNK010000015">
    <property type="protein sequence ID" value="KAH7308643.1"/>
    <property type="molecule type" value="Genomic_DNA"/>
</dbReference>
<protein>
    <recommendedName>
        <fullName evidence="7">NACHT domain-containing protein</fullName>
    </recommendedName>
</protein>
<dbReference type="OrthoDB" id="443402at2759"/>
<evidence type="ECO:0000259" key="4">
    <source>
        <dbReference type="Pfam" id="PF25053"/>
    </source>
</evidence>
<evidence type="ECO:0000259" key="3">
    <source>
        <dbReference type="Pfam" id="PF24883"/>
    </source>
</evidence>
<gene>
    <name evidence="5" type="ORF">B0I35DRAFT_99228</name>
</gene>
<keyword evidence="2" id="KW-0175">Coiled coil</keyword>
<keyword evidence="6" id="KW-1185">Reference proteome</keyword>
<feature type="coiled-coil region" evidence="2">
    <location>
        <begin position="117"/>
        <end position="144"/>
    </location>
</feature>
<dbReference type="Pfam" id="PF24883">
    <property type="entry name" value="NPHP3_N"/>
    <property type="match status" value="1"/>
</dbReference>
<dbReference type="InterPro" id="IPR027417">
    <property type="entry name" value="P-loop_NTPase"/>
</dbReference>
<organism evidence="5 6">
    <name type="scientific">Stachybotrys elegans</name>
    <dbReference type="NCBI Taxonomy" id="80388"/>
    <lineage>
        <taxon>Eukaryota</taxon>
        <taxon>Fungi</taxon>
        <taxon>Dikarya</taxon>
        <taxon>Ascomycota</taxon>
        <taxon>Pezizomycotina</taxon>
        <taxon>Sordariomycetes</taxon>
        <taxon>Hypocreomycetidae</taxon>
        <taxon>Hypocreales</taxon>
        <taxon>Stachybotryaceae</taxon>
        <taxon>Stachybotrys</taxon>
    </lineage>
</organism>
<sequence length="932" mass="107137">MEAFAALGLASNIVQFIDFSCKLFSTAQEIHSSASGSSTRIADASTIASTLNNLSKRLLERPALIGSAGSSGDRNPSLDILANTCRDIALELMALLDQIRAQEPHSKWESFKAALRTIRHKDQIDELERRLEDYRRQILTTLEIMQSEQQSVILWKVNTLYEANSRLHADMNHQISTLQSSIMNALAKVTSELQRQDLQTVVGRKQAKTDTFFEDLYDKEPTDMQPHLRTLAIKANEGSDISVALRLLRTLRFNSMGFRYSKIPEAHLNTFQWMFNNTFARWLTSSHPVFWISGKPGSGKSTLVKFLVDNLDLTRYLGAWTNGAKVVVASYFFWVNGTETQKSQEGLLRSLLYDLLRQNPPAIKKVFPQWWQWFEAGYTDEDIPSWTRQDLIKGLTRLLHGGLTSMKYCIFIDGLDEYEGEHEDLIRVIRGFVSYNNVKLCIASRPWNVFEAAFGDDVAFKMYLEQFNRADIVLYVRDNLEHHPDFQRIRVRDSQADALLAEITSRAQGVFLWVYLVVRSLVRGLQNRDRIVDLYRRLRAFPSDLDDFFMHILMSLEETYRVQTARIFRVALAAPRPLSLLNYWYIDAEEDDPQIHLKLPVLALDAGELNARRDEMCKRLNGRCRGLLEVTRVPNADTPYEYRVDFLHRTVKDFLRTTKIQHELMRWSSHGLIRADSQLEHHSRRQQMPTGPFDPYLTLCKSTLAEIRSAPVKYGYLRGPGPMQDMVSDFFFAAQQYELSTGQSLTGLVEELDKVIRQHVVYYPTQQPFYPWINWQSQDILTHAVKWNLLLHVKQVLDPKRTSTTEKSRLLDTALTGRFGRNGELKLGPDQQMVEALLLTGPTVSFDAKQISSIVATLTSQPCQTDGLYGCIMLLAIHGSLKVSRCSDVWVQLLDVLTRPEVDALEQTQKMVARERRNPLVKWFRHKTKKLL</sequence>
<dbReference type="InterPro" id="IPR056884">
    <property type="entry name" value="NPHP3-like_N"/>
</dbReference>
<comment type="caution">
    <text evidence="5">The sequence shown here is derived from an EMBL/GenBank/DDBJ whole genome shotgun (WGS) entry which is preliminary data.</text>
</comment>
<evidence type="ECO:0000256" key="1">
    <source>
        <dbReference type="ARBA" id="ARBA00022737"/>
    </source>
</evidence>
<reference evidence="5" key="1">
    <citation type="journal article" date="2021" name="Nat. Commun.">
        <title>Genetic determinants of endophytism in the Arabidopsis root mycobiome.</title>
        <authorList>
            <person name="Mesny F."/>
            <person name="Miyauchi S."/>
            <person name="Thiergart T."/>
            <person name="Pickel B."/>
            <person name="Atanasova L."/>
            <person name="Karlsson M."/>
            <person name="Huettel B."/>
            <person name="Barry K.W."/>
            <person name="Haridas S."/>
            <person name="Chen C."/>
            <person name="Bauer D."/>
            <person name="Andreopoulos W."/>
            <person name="Pangilinan J."/>
            <person name="LaButti K."/>
            <person name="Riley R."/>
            <person name="Lipzen A."/>
            <person name="Clum A."/>
            <person name="Drula E."/>
            <person name="Henrissat B."/>
            <person name="Kohler A."/>
            <person name="Grigoriev I.V."/>
            <person name="Martin F.M."/>
            <person name="Hacquard S."/>
        </authorList>
    </citation>
    <scope>NUCLEOTIDE SEQUENCE</scope>
    <source>
        <strain evidence="5">MPI-CAGE-CH-0235</strain>
    </source>
</reference>
<accession>A0A8K0WL73</accession>
<dbReference type="Pfam" id="PF25053">
    <property type="entry name" value="DUF7791"/>
    <property type="match status" value="1"/>
</dbReference>
<evidence type="ECO:0000313" key="5">
    <source>
        <dbReference type="EMBL" id="KAH7308643.1"/>
    </source>
</evidence>
<dbReference type="Gene3D" id="3.40.50.300">
    <property type="entry name" value="P-loop containing nucleotide triphosphate hydrolases"/>
    <property type="match status" value="1"/>
</dbReference>
<proteinExistence type="predicted"/>
<name>A0A8K0WL73_9HYPO</name>